<evidence type="ECO:0000313" key="1">
    <source>
        <dbReference type="EMBL" id="GFR00379.1"/>
    </source>
</evidence>
<proteinExistence type="predicted"/>
<accession>A0A8X6HCB2</accession>
<dbReference type="AlphaFoldDB" id="A0A8X6HCB2"/>
<organism evidence="1 2">
    <name type="scientific">Trichonephila clavata</name>
    <name type="common">Joro spider</name>
    <name type="synonym">Nephila clavata</name>
    <dbReference type="NCBI Taxonomy" id="2740835"/>
    <lineage>
        <taxon>Eukaryota</taxon>
        <taxon>Metazoa</taxon>
        <taxon>Ecdysozoa</taxon>
        <taxon>Arthropoda</taxon>
        <taxon>Chelicerata</taxon>
        <taxon>Arachnida</taxon>
        <taxon>Araneae</taxon>
        <taxon>Araneomorphae</taxon>
        <taxon>Entelegynae</taxon>
        <taxon>Araneoidea</taxon>
        <taxon>Nephilidae</taxon>
        <taxon>Trichonephila</taxon>
    </lineage>
</organism>
<evidence type="ECO:0000313" key="2">
    <source>
        <dbReference type="Proteomes" id="UP000887116"/>
    </source>
</evidence>
<reference evidence="1" key="1">
    <citation type="submission" date="2020-07" db="EMBL/GenBank/DDBJ databases">
        <title>Multicomponent nature underlies the extraordinary mechanical properties of spider dragline silk.</title>
        <authorList>
            <person name="Kono N."/>
            <person name="Nakamura H."/>
            <person name="Mori M."/>
            <person name="Yoshida Y."/>
            <person name="Ohtoshi R."/>
            <person name="Malay A.D."/>
            <person name="Moran D.A.P."/>
            <person name="Tomita M."/>
            <person name="Numata K."/>
            <person name="Arakawa K."/>
        </authorList>
    </citation>
    <scope>NUCLEOTIDE SEQUENCE</scope>
</reference>
<sequence>MSSVVCMGVGEGTASTPYWRIARGNQIKVNRLAAEAEPDDRMIRFRLIGSKSSGAYIQRDGHSISYISCTQKRDRTISVGGGGDR</sequence>
<dbReference type="EMBL" id="BMAO01005285">
    <property type="protein sequence ID" value="GFR00379.1"/>
    <property type="molecule type" value="Genomic_DNA"/>
</dbReference>
<name>A0A8X6HCB2_TRICU</name>
<protein>
    <submittedName>
        <fullName evidence="1">Uncharacterized protein</fullName>
    </submittedName>
</protein>
<comment type="caution">
    <text evidence="1">The sequence shown here is derived from an EMBL/GenBank/DDBJ whole genome shotgun (WGS) entry which is preliminary data.</text>
</comment>
<keyword evidence="2" id="KW-1185">Reference proteome</keyword>
<dbReference type="Proteomes" id="UP000887116">
    <property type="component" value="Unassembled WGS sequence"/>
</dbReference>
<gene>
    <name evidence="1" type="ORF">TNCT_204021</name>
</gene>